<evidence type="ECO:0000313" key="3">
    <source>
        <dbReference type="RefSeq" id="XP_021114636.1"/>
    </source>
</evidence>
<feature type="compositionally biased region" description="Low complexity" evidence="1">
    <location>
        <begin position="30"/>
        <end position="54"/>
    </location>
</feature>
<gene>
    <name evidence="3 4 5" type="primary">LOC110349379</name>
</gene>
<evidence type="ECO:0000313" key="5">
    <source>
        <dbReference type="RefSeq" id="XP_021114638.1"/>
    </source>
</evidence>
<organism evidence="2 3">
    <name type="scientific">Heterocephalus glaber</name>
    <name type="common">Naked mole rat</name>
    <dbReference type="NCBI Taxonomy" id="10181"/>
    <lineage>
        <taxon>Eukaryota</taxon>
        <taxon>Metazoa</taxon>
        <taxon>Chordata</taxon>
        <taxon>Craniata</taxon>
        <taxon>Vertebrata</taxon>
        <taxon>Euteleostomi</taxon>
        <taxon>Mammalia</taxon>
        <taxon>Eutheria</taxon>
        <taxon>Euarchontoglires</taxon>
        <taxon>Glires</taxon>
        <taxon>Rodentia</taxon>
        <taxon>Hystricomorpha</taxon>
        <taxon>Bathyergidae</taxon>
        <taxon>Heterocephalus</taxon>
    </lineage>
</organism>
<feature type="region of interest" description="Disordered" evidence="1">
    <location>
        <begin position="300"/>
        <end position="327"/>
    </location>
</feature>
<reference evidence="3 4" key="1">
    <citation type="submission" date="2025-04" db="UniProtKB">
        <authorList>
            <consortium name="RefSeq"/>
        </authorList>
    </citation>
    <scope>IDENTIFICATION</scope>
</reference>
<dbReference type="GeneID" id="110349379"/>
<feature type="compositionally biased region" description="Basic and acidic residues" evidence="1">
    <location>
        <begin position="180"/>
        <end position="191"/>
    </location>
</feature>
<name>A0AAX6T217_HETGA</name>
<proteinExistence type="predicted"/>
<feature type="region of interest" description="Disordered" evidence="1">
    <location>
        <begin position="1"/>
        <end position="120"/>
    </location>
</feature>
<feature type="compositionally biased region" description="Pro residues" evidence="1">
    <location>
        <begin position="55"/>
        <end position="64"/>
    </location>
</feature>
<evidence type="ECO:0000256" key="1">
    <source>
        <dbReference type="SAM" id="MobiDB-lite"/>
    </source>
</evidence>
<dbReference type="RefSeq" id="XP_021114637.1">
    <property type="nucleotide sequence ID" value="XM_021258978.1"/>
</dbReference>
<dbReference type="RefSeq" id="XP_021114638.1">
    <property type="nucleotide sequence ID" value="XM_021258979.1"/>
</dbReference>
<keyword evidence="2" id="KW-1185">Reference proteome</keyword>
<protein>
    <submittedName>
        <fullName evidence="3 4">Collagen alpha-1(II) chain-like isoform X1</fullName>
    </submittedName>
</protein>
<evidence type="ECO:0000313" key="4">
    <source>
        <dbReference type="RefSeq" id="XP_021114637.1"/>
    </source>
</evidence>
<dbReference type="RefSeq" id="XP_021114636.1">
    <property type="nucleotide sequence ID" value="XM_021258977.1"/>
</dbReference>
<dbReference type="AlphaFoldDB" id="A0AAX6T217"/>
<accession>A0AAX6T217</accession>
<evidence type="ECO:0000313" key="2">
    <source>
        <dbReference type="Proteomes" id="UP000694906"/>
    </source>
</evidence>
<sequence length="344" mass="36531">MPTPGPAPRGPGRVDGTRRPRGQGGGLGRRVGSARVRGSGAQAAATAAAAHPHGPWAPPPPAPAPSLGGWGGPGSETATWADPEPARASTARGLRREPAEACSRVGARRGLQPRRGKGTRQAGGRWFVFTRRLKAFPSARWLSFFATFSGEVSQTKKLRAGHLKAQISPKKLFPKLSFQRRPEHPGRERCKLQPGPVGGQERVRPGAGPGRRARLLCAHGVPVACSARPTGGRSASRSVFPRARRSGRPLRAASCGCSGSLFTTRLEGGLFFPLFSARLYMCVRKISLPLRNERWALAAGGEPSGRQRGEASGAQRGRRAAPDCRRRSCHPFSCSGLYKGEGSV</sequence>
<feature type="region of interest" description="Disordered" evidence="1">
    <location>
        <begin position="180"/>
        <end position="208"/>
    </location>
</feature>
<dbReference type="Proteomes" id="UP000694906">
    <property type="component" value="Unplaced"/>
</dbReference>